<dbReference type="SUPFAM" id="SSF52172">
    <property type="entry name" value="CheY-like"/>
    <property type="match status" value="1"/>
</dbReference>
<dbReference type="CDD" id="cd06170">
    <property type="entry name" value="LuxR_C_like"/>
    <property type="match status" value="1"/>
</dbReference>
<dbReference type="PROSITE" id="PS50043">
    <property type="entry name" value="HTH_LUXR_2"/>
    <property type="match status" value="1"/>
</dbReference>
<dbReference type="GO" id="GO:0003677">
    <property type="term" value="F:DNA binding"/>
    <property type="evidence" value="ECO:0007669"/>
    <property type="project" value="UniProtKB-KW"/>
</dbReference>
<dbReference type="InterPro" id="IPR058245">
    <property type="entry name" value="NreC/VraR/RcsB-like_REC"/>
</dbReference>
<dbReference type="InterPro" id="IPR036388">
    <property type="entry name" value="WH-like_DNA-bd_sf"/>
</dbReference>
<proteinExistence type="predicted"/>
<dbReference type="Pfam" id="PF00196">
    <property type="entry name" value="GerE"/>
    <property type="match status" value="1"/>
</dbReference>
<dbReference type="SMART" id="SM00421">
    <property type="entry name" value="HTH_LUXR"/>
    <property type="match status" value="1"/>
</dbReference>
<dbReference type="PANTHER" id="PTHR45566">
    <property type="entry name" value="HTH-TYPE TRANSCRIPTIONAL REGULATOR YHJB-RELATED"/>
    <property type="match status" value="1"/>
</dbReference>
<keyword evidence="1 3" id="KW-0597">Phosphoprotein</keyword>
<gene>
    <name evidence="6" type="ORF">B0I00_2075</name>
</gene>
<dbReference type="PRINTS" id="PR00038">
    <property type="entry name" value="HTHLUXR"/>
</dbReference>
<evidence type="ECO:0000259" key="5">
    <source>
        <dbReference type="PROSITE" id="PS50110"/>
    </source>
</evidence>
<dbReference type="InterPro" id="IPR016032">
    <property type="entry name" value="Sig_transdc_resp-reg_C-effctor"/>
</dbReference>
<dbReference type="GO" id="GO:0006355">
    <property type="term" value="P:regulation of DNA-templated transcription"/>
    <property type="evidence" value="ECO:0007669"/>
    <property type="project" value="InterPro"/>
</dbReference>
<reference evidence="6 7" key="1">
    <citation type="submission" date="2017-11" db="EMBL/GenBank/DDBJ databases">
        <title>Genomic Encyclopedia of Type Strains, Phase III (KMG-III): the genomes of soil and plant-associated and newly described type strains.</title>
        <authorList>
            <person name="Whitman W."/>
        </authorList>
    </citation>
    <scope>NUCLEOTIDE SEQUENCE [LARGE SCALE GENOMIC DNA]</scope>
    <source>
        <strain evidence="6 7">CGMCC 1.12274</strain>
    </source>
</reference>
<comment type="caution">
    <text evidence="6">The sequence shown here is derived from an EMBL/GenBank/DDBJ whole genome shotgun (WGS) entry which is preliminary data.</text>
</comment>
<keyword evidence="7" id="KW-1185">Reference proteome</keyword>
<evidence type="ECO:0000256" key="2">
    <source>
        <dbReference type="ARBA" id="ARBA00023125"/>
    </source>
</evidence>
<evidence type="ECO:0000256" key="1">
    <source>
        <dbReference type="ARBA" id="ARBA00022553"/>
    </source>
</evidence>
<evidence type="ECO:0000313" key="7">
    <source>
        <dbReference type="Proteomes" id="UP000232587"/>
    </source>
</evidence>
<dbReference type="InterPro" id="IPR001789">
    <property type="entry name" value="Sig_transdc_resp-reg_receiver"/>
</dbReference>
<evidence type="ECO:0000256" key="3">
    <source>
        <dbReference type="PROSITE-ProRule" id="PRU00169"/>
    </source>
</evidence>
<evidence type="ECO:0000313" key="6">
    <source>
        <dbReference type="EMBL" id="PKB14485.1"/>
    </source>
</evidence>
<dbReference type="Gene3D" id="3.40.50.2300">
    <property type="match status" value="1"/>
</dbReference>
<dbReference type="InterPro" id="IPR051015">
    <property type="entry name" value="EvgA-like"/>
</dbReference>
<dbReference type="AlphaFoldDB" id="A0A2N0H6B5"/>
<dbReference type="EMBL" id="PHUF01000004">
    <property type="protein sequence ID" value="PKB14485.1"/>
    <property type="molecule type" value="Genomic_DNA"/>
</dbReference>
<accession>A0A2N0H6B5</accession>
<dbReference type="Proteomes" id="UP000232587">
    <property type="component" value="Unassembled WGS sequence"/>
</dbReference>
<organism evidence="6 7">
    <name type="scientific">Novosphingobium kunmingense</name>
    <dbReference type="NCBI Taxonomy" id="1211806"/>
    <lineage>
        <taxon>Bacteria</taxon>
        <taxon>Pseudomonadati</taxon>
        <taxon>Pseudomonadota</taxon>
        <taxon>Alphaproteobacteria</taxon>
        <taxon>Sphingomonadales</taxon>
        <taxon>Sphingomonadaceae</taxon>
        <taxon>Novosphingobium</taxon>
    </lineage>
</organism>
<name>A0A2N0H6B5_9SPHN</name>
<dbReference type="PROSITE" id="PS00622">
    <property type="entry name" value="HTH_LUXR_1"/>
    <property type="match status" value="1"/>
</dbReference>
<keyword evidence="2" id="KW-0238">DNA-binding</keyword>
<dbReference type="InterPro" id="IPR011006">
    <property type="entry name" value="CheY-like_superfamily"/>
</dbReference>
<protein>
    <submittedName>
        <fullName evidence="6">LuxR family two component transcriptional regulator</fullName>
    </submittedName>
</protein>
<dbReference type="InterPro" id="IPR000792">
    <property type="entry name" value="Tscrpt_reg_LuxR_C"/>
</dbReference>
<dbReference type="SUPFAM" id="SSF46894">
    <property type="entry name" value="C-terminal effector domain of the bipartite response regulators"/>
    <property type="match status" value="1"/>
</dbReference>
<feature type="modified residue" description="4-aspartylphosphate" evidence="3">
    <location>
        <position position="68"/>
    </location>
</feature>
<dbReference type="CDD" id="cd17535">
    <property type="entry name" value="REC_NarL-like"/>
    <property type="match status" value="1"/>
</dbReference>
<dbReference type="PROSITE" id="PS50110">
    <property type="entry name" value="RESPONSE_REGULATORY"/>
    <property type="match status" value="1"/>
</dbReference>
<dbReference type="SMART" id="SM00448">
    <property type="entry name" value="REC"/>
    <property type="match status" value="1"/>
</dbReference>
<feature type="domain" description="HTH luxR-type" evidence="4">
    <location>
        <begin position="156"/>
        <end position="221"/>
    </location>
</feature>
<feature type="domain" description="Response regulatory" evidence="5">
    <location>
        <begin position="16"/>
        <end position="133"/>
    </location>
</feature>
<sequence length="224" mass="24106">MTATKPMGPAFPPPERILVIDDHSLVRDGLRSVLEACFPGCTIHEGGTIAEAKEVLAANYDIDLVLLDLNLPEVTRLSGLVELRQGFPGTPIVMVSGAMERATIRDALAAGAAGFIPKSLKRNDIVAALQSVMAGELYVPEVLDQDDDASREDAAIRERIDTLTPQQRVVLGHLVAGRLNKQIAYELDVSMTTVKAHVSAILQKLNVFSRTQAVILANRIGFSG</sequence>
<dbReference type="Pfam" id="PF00072">
    <property type="entry name" value="Response_reg"/>
    <property type="match status" value="1"/>
</dbReference>
<dbReference type="PANTHER" id="PTHR45566:SF1">
    <property type="entry name" value="HTH-TYPE TRANSCRIPTIONAL REGULATOR YHJB-RELATED"/>
    <property type="match status" value="1"/>
</dbReference>
<dbReference type="GO" id="GO:0000160">
    <property type="term" value="P:phosphorelay signal transduction system"/>
    <property type="evidence" value="ECO:0007669"/>
    <property type="project" value="InterPro"/>
</dbReference>
<evidence type="ECO:0000259" key="4">
    <source>
        <dbReference type="PROSITE" id="PS50043"/>
    </source>
</evidence>
<dbReference type="Gene3D" id="1.10.10.10">
    <property type="entry name" value="Winged helix-like DNA-binding domain superfamily/Winged helix DNA-binding domain"/>
    <property type="match status" value="1"/>
</dbReference>
<dbReference type="RefSeq" id="WP_232730192.1">
    <property type="nucleotide sequence ID" value="NZ_PHUF01000004.1"/>
</dbReference>